<dbReference type="PANTHER" id="PTHR11010">
    <property type="entry name" value="PROTEASE S28 PRO-X CARBOXYPEPTIDASE-RELATED"/>
    <property type="match status" value="1"/>
</dbReference>
<dbReference type="InterPro" id="IPR008758">
    <property type="entry name" value="Peptidase_S28"/>
</dbReference>
<evidence type="ECO:0000256" key="15">
    <source>
        <dbReference type="ARBA" id="ARBA00066456"/>
    </source>
</evidence>
<evidence type="ECO:0000256" key="5">
    <source>
        <dbReference type="ARBA" id="ARBA00022670"/>
    </source>
</evidence>
<evidence type="ECO:0000256" key="19">
    <source>
        <dbReference type="PROSITE-ProRule" id="PRU00504"/>
    </source>
</evidence>
<keyword evidence="8" id="KW-0378">Hydrolase</keyword>
<comment type="similarity">
    <text evidence="2">Belongs to the peptidase S28 family.</text>
</comment>
<evidence type="ECO:0000256" key="12">
    <source>
        <dbReference type="ARBA" id="ARBA00023228"/>
    </source>
</evidence>
<evidence type="ECO:0000256" key="3">
    <source>
        <dbReference type="ARBA" id="ARBA00011738"/>
    </source>
</evidence>
<evidence type="ECO:0000256" key="6">
    <source>
        <dbReference type="ARBA" id="ARBA00022729"/>
    </source>
</evidence>
<keyword evidence="12" id="KW-0458">Lysosome</keyword>
<evidence type="ECO:0000256" key="17">
    <source>
        <dbReference type="ARBA" id="ARBA00076475"/>
    </source>
</evidence>
<protein>
    <recommendedName>
        <fullName evidence="16">Lysosomal Pro-X carboxypeptidase</fullName>
        <ecNumber evidence="15">3.4.16.2</ecNumber>
    </recommendedName>
    <alternativeName>
        <fullName evidence="18">Proline carboxypeptidase</fullName>
    </alternativeName>
    <alternativeName>
        <fullName evidence="17">Prolylcarboxypeptidase</fullName>
    </alternativeName>
</protein>
<accession>A0A816H3P0</accession>
<dbReference type="EMBL" id="CAJNOW010020699">
    <property type="protein sequence ID" value="CAF1680943.1"/>
    <property type="molecule type" value="Genomic_DNA"/>
</dbReference>
<dbReference type="OrthoDB" id="2130629at2759"/>
<keyword evidence="7" id="KW-0677">Repeat</keyword>
<keyword evidence="4" id="KW-0121">Carboxypeptidase</keyword>
<evidence type="ECO:0000256" key="11">
    <source>
        <dbReference type="ARBA" id="ARBA00023180"/>
    </source>
</evidence>
<dbReference type="Gene3D" id="1.20.120.980">
    <property type="entry name" value="Serine carboxypeptidase S28, SKS domain"/>
    <property type="match status" value="1"/>
</dbReference>
<keyword evidence="5" id="KW-0645">Protease</keyword>
<evidence type="ECO:0000256" key="7">
    <source>
        <dbReference type="ARBA" id="ARBA00022737"/>
    </source>
</evidence>
<comment type="function">
    <text evidence="14">Cleaves C-terminal amino acids linked to proline in peptides such as angiotensin II, III and des-Arg9-bradykinin. This cleavage occurs at acidic pH, but enzymatic activity is retained with some substrates at neutral pH.</text>
</comment>
<keyword evidence="6 20" id="KW-0732">Signal</keyword>
<evidence type="ECO:0000256" key="16">
    <source>
        <dbReference type="ARBA" id="ARBA00073691"/>
    </source>
</evidence>
<dbReference type="SUPFAM" id="SSF53474">
    <property type="entry name" value="alpha/beta-Hydrolases"/>
    <property type="match status" value="1"/>
</dbReference>
<evidence type="ECO:0000256" key="20">
    <source>
        <dbReference type="SAM" id="SignalP"/>
    </source>
</evidence>
<keyword evidence="9" id="KW-0865">Zymogen</keyword>
<dbReference type="GO" id="GO:0006508">
    <property type="term" value="P:proteolysis"/>
    <property type="evidence" value="ECO:0007669"/>
    <property type="project" value="UniProtKB-KW"/>
</dbReference>
<evidence type="ECO:0000256" key="4">
    <source>
        <dbReference type="ARBA" id="ARBA00022645"/>
    </source>
</evidence>
<proteinExistence type="inferred from homology"/>
<organism evidence="21 22">
    <name type="scientific">Rotaria magnacalcarata</name>
    <dbReference type="NCBI Taxonomy" id="392030"/>
    <lineage>
        <taxon>Eukaryota</taxon>
        <taxon>Metazoa</taxon>
        <taxon>Spiralia</taxon>
        <taxon>Gnathifera</taxon>
        <taxon>Rotifera</taxon>
        <taxon>Eurotatoria</taxon>
        <taxon>Bdelloidea</taxon>
        <taxon>Philodinida</taxon>
        <taxon>Philodinidae</taxon>
        <taxon>Rotaria</taxon>
    </lineage>
</organism>
<evidence type="ECO:0000256" key="2">
    <source>
        <dbReference type="ARBA" id="ARBA00011079"/>
    </source>
</evidence>
<dbReference type="GO" id="GO:0043535">
    <property type="term" value="P:regulation of blood vessel endothelial cell migration"/>
    <property type="evidence" value="ECO:0007669"/>
    <property type="project" value="TreeGrafter"/>
</dbReference>
<keyword evidence="10" id="KW-1015">Disulfide bond</keyword>
<dbReference type="AlphaFoldDB" id="A0A816H3P0"/>
<dbReference type="FunFam" id="1.20.120.980:FF:000002">
    <property type="entry name" value="lysosomal Pro-X carboxypeptidase"/>
    <property type="match status" value="1"/>
</dbReference>
<keyword evidence="11" id="KW-0325">Glycoprotein</keyword>
<dbReference type="GO" id="GO:0005764">
    <property type="term" value="C:lysosome"/>
    <property type="evidence" value="ECO:0007669"/>
    <property type="project" value="UniProtKB-SubCell"/>
</dbReference>
<reference evidence="21" key="1">
    <citation type="submission" date="2021-02" db="EMBL/GenBank/DDBJ databases">
        <authorList>
            <person name="Nowell W R."/>
        </authorList>
    </citation>
    <scope>NUCLEOTIDE SEQUENCE</scope>
</reference>
<comment type="subcellular location">
    <subcellularLocation>
        <location evidence="1">Lysosome</location>
    </subcellularLocation>
</comment>
<evidence type="ECO:0000256" key="10">
    <source>
        <dbReference type="ARBA" id="ARBA00023157"/>
    </source>
</evidence>
<dbReference type="SUPFAM" id="SSF63829">
    <property type="entry name" value="Calcium-dependent phosphotriesterase"/>
    <property type="match status" value="1"/>
</dbReference>
<dbReference type="EC" id="3.4.16.2" evidence="15"/>
<dbReference type="PANTHER" id="PTHR11010:SF38">
    <property type="entry name" value="LYSOSOMAL PRO-X CARBOXYPEPTIDASE"/>
    <property type="match status" value="1"/>
</dbReference>
<dbReference type="Gene3D" id="2.120.10.30">
    <property type="entry name" value="TolB, C-terminal domain"/>
    <property type="match status" value="2"/>
</dbReference>
<evidence type="ECO:0000256" key="8">
    <source>
        <dbReference type="ARBA" id="ARBA00022801"/>
    </source>
</evidence>
<sequence length="583" mass="64057">MWRIQSFFFILSILVRTTCSKSPYCPSATWSQVGRTVIGGIQGNATNQLHYPVGIFIDSNDCLFIADSRNDRVIKVEKGASIGTVVAGKLHTPTDVSVDTHDNLYIVDLSTSGGSQGRVTHWINGSLTDTLYFAEQFDAIVFDTKEEYFYVTQRDKGGLIRYKKDGTGEHTIIGNFGEGSALFQLDRPWDAAIDDSGVLYIADSGNNRVIKWSVNATQGILISGGNNYGNRTDQLAAPRGVFVDYLGTVYVADTYNDRIIRIPAGSKTGTIIAGGHRRGNGSHELSHPYGLAFDSAGNLVLGVCGCGCDSSLHSHPHPQESAQCVDIVRSSWGAINRIGSTASGLQRLGNLFKLCNPLKSVDELKNWLLDMYGNIAMVDYPYPTSFLADLPAFPARVFCSNVTSAILRLRKNDDEDVVRRIIKGTNVFFNYTGQTECFDTGSQGSPSLGDLGWSYQSCTEFVMPMCSDGVNDMFENQPWDFQAFSDACYDQWKVRPRFEWPYIEYGGKNLTDLRFFSNIAFTNGNLDPWSSGGVRTTVAPSLPAIPVIGGAHHLDLRAANKADPPSVLQARQQIVALIEKWIS</sequence>
<comment type="catalytic activity">
    <reaction evidence="13">
        <text>Cleavage of a -Pro-|-Xaa bond to release a C-terminal amino acid.</text>
        <dbReference type="EC" id="3.4.16.2"/>
    </reaction>
</comment>
<dbReference type="Pfam" id="PF01436">
    <property type="entry name" value="NHL"/>
    <property type="match status" value="1"/>
</dbReference>
<evidence type="ECO:0000313" key="22">
    <source>
        <dbReference type="Proteomes" id="UP000663834"/>
    </source>
</evidence>
<dbReference type="InterPro" id="IPR042269">
    <property type="entry name" value="Ser_carbopepase_S28_SKS"/>
</dbReference>
<feature type="repeat" description="NHL" evidence="19">
    <location>
        <begin position="184"/>
        <end position="215"/>
    </location>
</feature>
<dbReference type="PROSITE" id="PS51125">
    <property type="entry name" value="NHL"/>
    <property type="match status" value="1"/>
</dbReference>
<dbReference type="Pfam" id="PF05577">
    <property type="entry name" value="Peptidase_S28"/>
    <property type="match status" value="1"/>
</dbReference>
<comment type="subunit">
    <text evidence="3">Homodimer.</text>
</comment>
<evidence type="ECO:0000256" key="13">
    <source>
        <dbReference type="ARBA" id="ARBA00052013"/>
    </source>
</evidence>
<evidence type="ECO:0000256" key="18">
    <source>
        <dbReference type="ARBA" id="ARBA00076608"/>
    </source>
</evidence>
<feature type="signal peptide" evidence="20">
    <location>
        <begin position="1"/>
        <end position="20"/>
    </location>
</feature>
<dbReference type="InterPro" id="IPR001258">
    <property type="entry name" value="NHL_repeat"/>
</dbReference>
<evidence type="ECO:0000313" key="21">
    <source>
        <dbReference type="EMBL" id="CAF1680943.1"/>
    </source>
</evidence>
<comment type="caution">
    <text evidence="21">The sequence shown here is derived from an EMBL/GenBank/DDBJ whole genome shotgun (WGS) entry which is preliminary data.</text>
</comment>
<dbReference type="InterPro" id="IPR029058">
    <property type="entry name" value="AB_hydrolase_fold"/>
</dbReference>
<evidence type="ECO:0000256" key="9">
    <source>
        <dbReference type="ARBA" id="ARBA00023145"/>
    </source>
</evidence>
<evidence type="ECO:0000256" key="14">
    <source>
        <dbReference type="ARBA" id="ARBA00059701"/>
    </source>
</evidence>
<name>A0A816H3P0_9BILA</name>
<dbReference type="GO" id="GO:0003085">
    <property type="term" value="P:negative regulation of systemic arterial blood pressure"/>
    <property type="evidence" value="ECO:0007669"/>
    <property type="project" value="TreeGrafter"/>
</dbReference>
<dbReference type="GO" id="GO:0004185">
    <property type="term" value="F:serine-type carboxypeptidase activity"/>
    <property type="evidence" value="ECO:0007669"/>
    <property type="project" value="UniProtKB-EC"/>
</dbReference>
<dbReference type="GO" id="GO:0008239">
    <property type="term" value="F:dipeptidyl-peptidase activity"/>
    <property type="evidence" value="ECO:0007669"/>
    <property type="project" value="TreeGrafter"/>
</dbReference>
<dbReference type="Proteomes" id="UP000663834">
    <property type="component" value="Unassembled WGS sequence"/>
</dbReference>
<gene>
    <name evidence="21" type="ORF">KQP761_LOCUS36568</name>
</gene>
<dbReference type="InterPro" id="IPR011042">
    <property type="entry name" value="6-blade_b-propeller_TolB-like"/>
</dbReference>
<dbReference type="CDD" id="cd05819">
    <property type="entry name" value="NHL"/>
    <property type="match status" value="1"/>
</dbReference>
<feature type="chain" id="PRO_5032645750" description="Lysosomal Pro-X carboxypeptidase" evidence="20">
    <location>
        <begin position="21"/>
        <end position="583"/>
    </location>
</feature>
<evidence type="ECO:0000256" key="1">
    <source>
        <dbReference type="ARBA" id="ARBA00004371"/>
    </source>
</evidence>